<dbReference type="AlphaFoldDB" id="A0A0F9H595"/>
<dbReference type="Gene3D" id="3.30.420.240">
    <property type="match status" value="1"/>
</dbReference>
<feature type="non-terminal residue" evidence="2">
    <location>
        <position position="1"/>
    </location>
</feature>
<evidence type="ECO:0000313" key="2">
    <source>
        <dbReference type="EMBL" id="KKL76775.1"/>
    </source>
</evidence>
<feature type="compositionally biased region" description="Basic and acidic residues" evidence="1">
    <location>
        <begin position="77"/>
        <end position="87"/>
    </location>
</feature>
<accession>A0A0F9H595</accession>
<proteinExistence type="predicted"/>
<feature type="region of interest" description="Disordered" evidence="1">
    <location>
        <begin position="77"/>
        <end position="98"/>
    </location>
</feature>
<sequence length="98" mass="11431">KPYGFDWADGRAVDELASIIQDIKGGIGAPEGMHDDFWMSRLITAYVAQEYREELMAKRPECFRGPMDSRQQRVQDYLDKEAERDAEWEMSQTHGSEW</sequence>
<gene>
    <name evidence="2" type="ORF">LCGC14_2041540</name>
</gene>
<reference evidence="2" key="1">
    <citation type="journal article" date="2015" name="Nature">
        <title>Complex archaea that bridge the gap between prokaryotes and eukaryotes.</title>
        <authorList>
            <person name="Spang A."/>
            <person name="Saw J.H."/>
            <person name="Jorgensen S.L."/>
            <person name="Zaremba-Niedzwiedzka K."/>
            <person name="Martijn J."/>
            <person name="Lind A.E."/>
            <person name="van Eijk R."/>
            <person name="Schleper C."/>
            <person name="Guy L."/>
            <person name="Ettema T.J."/>
        </authorList>
    </citation>
    <scope>NUCLEOTIDE SEQUENCE</scope>
</reference>
<name>A0A0F9H595_9ZZZZ</name>
<organism evidence="2">
    <name type="scientific">marine sediment metagenome</name>
    <dbReference type="NCBI Taxonomy" id="412755"/>
    <lineage>
        <taxon>unclassified sequences</taxon>
        <taxon>metagenomes</taxon>
        <taxon>ecological metagenomes</taxon>
    </lineage>
</organism>
<evidence type="ECO:0000256" key="1">
    <source>
        <dbReference type="SAM" id="MobiDB-lite"/>
    </source>
</evidence>
<protein>
    <submittedName>
        <fullName evidence="2">Uncharacterized protein</fullName>
    </submittedName>
</protein>
<dbReference type="EMBL" id="LAZR01023948">
    <property type="protein sequence ID" value="KKL76775.1"/>
    <property type="molecule type" value="Genomic_DNA"/>
</dbReference>
<comment type="caution">
    <text evidence="2">The sequence shown here is derived from an EMBL/GenBank/DDBJ whole genome shotgun (WGS) entry which is preliminary data.</text>
</comment>